<keyword evidence="1" id="KW-0812">Transmembrane</keyword>
<evidence type="ECO:0000313" key="3">
    <source>
        <dbReference type="Proteomes" id="UP000054477"/>
    </source>
</evidence>
<keyword evidence="1" id="KW-0472">Membrane</keyword>
<dbReference type="AlphaFoldDB" id="A0A0C9Y6D5"/>
<name>A0A0C9Y6D5_9AGAR</name>
<protein>
    <submittedName>
        <fullName evidence="2">Uncharacterized protein</fullName>
    </submittedName>
</protein>
<sequence>MSRDALEIGSFPSIRDDKIGVLKVLQYVTSGYQVLWAEQTSHNRELTMPDWSEEIGKRDVIMELPNRCFDLQSIFECVIKRRSRDVALRMQTVSLRLTIVCIILIPPSLCTHFLP</sequence>
<dbReference type="HOGENOM" id="CLU_2109425_0_0_1"/>
<reference evidence="3" key="2">
    <citation type="submission" date="2015-01" db="EMBL/GenBank/DDBJ databases">
        <title>Evolutionary Origins and Diversification of the Mycorrhizal Mutualists.</title>
        <authorList>
            <consortium name="DOE Joint Genome Institute"/>
            <consortium name="Mycorrhizal Genomics Consortium"/>
            <person name="Kohler A."/>
            <person name="Kuo A."/>
            <person name="Nagy L.G."/>
            <person name="Floudas D."/>
            <person name="Copeland A."/>
            <person name="Barry K.W."/>
            <person name="Cichocki N."/>
            <person name="Veneault-Fourrey C."/>
            <person name="LaButti K."/>
            <person name="Lindquist E.A."/>
            <person name="Lipzen A."/>
            <person name="Lundell T."/>
            <person name="Morin E."/>
            <person name="Murat C."/>
            <person name="Riley R."/>
            <person name="Ohm R."/>
            <person name="Sun H."/>
            <person name="Tunlid A."/>
            <person name="Henrissat B."/>
            <person name="Grigoriev I.V."/>
            <person name="Hibbett D.S."/>
            <person name="Martin F."/>
        </authorList>
    </citation>
    <scope>NUCLEOTIDE SEQUENCE [LARGE SCALE GENOMIC DNA]</scope>
    <source>
        <strain evidence="3">LaAM-08-1</strain>
    </source>
</reference>
<dbReference type="Proteomes" id="UP000054477">
    <property type="component" value="Unassembled WGS sequence"/>
</dbReference>
<organism evidence="2 3">
    <name type="scientific">Laccaria amethystina LaAM-08-1</name>
    <dbReference type="NCBI Taxonomy" id="1095629"/>
    <lineage>
        <taxon>Eukaryota</taxon>
        <taxon>Fungi</taxon>
        <taxon>Dikarya</taxon>
        <taxon>Basidiomycota</taxon>
        <taxon>Agaricomycotina</taxon>
        <taxon>Agaricomycetes</taxon>
        <taxon>Agaricomycetidae</taxon>
        <taxon>Agaricales</taxon>
        <taxon>Agaricineae</taxon>
        <taxon>Hydnangiaceae</taxon>
        <taxon>Laccaria</taxon>
    </lineage>
</organism>
<evidence type="ECO:0000313" key="2">
    <source>
        <dbReference type="EMBL" id="KIK03593.1"/>
    </source>
</evidence>
<keyword evidence="3" id="KW-1185">Reference proteome</keyword>
<reference evidence="2 3" key="1">
    <citation type="submission" date="2014-04" db="EMBL/GenBank/DDBJ databases">
        <authorList>
            <consortium name="DOE Joint Genome Institute"/>
            <person name="Kuo A."/>
            <person name="Kohler A."/>
            <person name="Nagy L.G."/>
            <person name="Floudas D."/>
            <person name="Copeland A."/>
            <person name="Barry K.W."/>
            <person name="Cichocki N."/>
            <person name="Veneault-Fourrey C."/>
            <person name="LaButti K."/>
            <person name="Lindquist E.A."/>
            <person name="Lipzen A."/>
            <person name="Lundell T."/>
            <person name="Morin E."/>
            <person name="Murat C."/>
            <person name="Sun H."/>
            <person name="Tunlid A."/>
            <person name="Henrissat B."/>
            <person name="Grigoriev I.V."/>
            <person name="Hibbett D.S."/>
            <person name="Martin F."/>
            <person name="Nordberg H.P."/>
            <person name="Cantor M.N."/>
            <person name="Hua S.X."/>
        </authorList>
    </citation>
    <scope>NUCLEOTIDE SEQUENCE [LARGE SCALE GENOMIC DNA]</scope>
    <source>
        <strain evidence="2 3">LaAM-08-1</strain>
    </source>
</reference>
<keyword evidence="1" id="KW-1133">Transmembrane helix</keyword>
<evidence type="ECO:0000256" key="1">
    <source>
        <dbReference type="SAM" id="Phobius"/>
    </source>
</evidence>
<feature type="transmembrane region" description="Helical" evidence="1">
    <location>
        <begin position="93"/>
        <end position="114"/>
    </location>
</feature>
<gene>
    <name evidence="2" type="ORF">K443DRAFT_469133</name>
</gene>
<accession>A0A0C9Y6D5</accession>
<dbReference type="EMBL" id="KN838578">
    <property type="protein sequence ID" value="KIK03593.1"/>
    <property type="molecule type" value="Genomic_DNA"/>
</dbReference>
<proteinExistence type="predicted"/>